<dbReference type="InterPro" id="IPR036639">
    <property type="entry name" value="Cyt_c_oxidase_su4_sf"/>
</dbReference>
<comment type="pathway">
    <text evidence="10">Energy metabolism; oxidative phosphorylation.</text>
</comment>
<comment type="caution">
    <text evidence="11">The sequence shown here is derived from an EMBL/GenBank/DDBJ whole genome shotgun (WGS) entry which is preliminary data.</text>
</comment>
<dbReference type="GO" id="GO:0045277">
    <property type="term" value="C:respiratory chain complex IV"/>
    <property type="evidence" value="ECO:0007669"/>
    <property type="project" value="InterPro"/>
</dbReference>
<keyword evidence="7" id="KW-0560">Oxidoreductase</keyword>
<evidence type="ECO:0000256" key="4">
    <source>
        <dbReference type="ARBA" id="ARBA00022792"/>
    </source>
</evidence>
<dbReference type="FunFam" id="1.10.442.10:FF:000001">
    <property type="entry name" value="Cytochrome c oxidase subunit 4 isoform 1"/>
    <property type="match status" value="1"/>
</dbReference>
<comment type="caution">
    <text evidence="10">Lacks conserved residue(s) required for the propagation of feature annotation.</text>
</comment>
<dbReference type="SUPFAM" id="SSF81406">
    <property type="entry name" value="Mitochondrial cytochrome c oxidase subunit IV"/>
    <property type="match status" value="1"/>
</dbReference>
<evidence type="ECO:0000256" key="3">
    <source>
        <dbReference type="ARBA" id="ARBA00022692"/>
    </source>
</evidence>
<accession>A0A8X6Y9W2</accession>
<evidence type="ECO:0000256" key="8">
    <source>
        <dbReference type="ARBA" id="ARBA00023128"/>
    </source>
</evidence>
<keyword evidence="8 10" id="KW-0496">Mitochondrion</keyword>
<dbReference type="PANTHER" id="PTHR10707">
    <property type="entry name" value="CYTOCHROME C OXIDASE SUBUNIT IV"/>
    <property type="match status" value="1"/>
</dbReference>
<feature type="transmembrane region" description="Helical" evidence="10">
    <location>
        <begin position="132"/>
        <end position="151"/>
    </location>
</feature>
<feature type="transmembrane region" description="Helical" evidence="10">
    <location>
        <begin position="6"/>
        <end position="27"/>
    </location>
</feature>
<reference evidence="11" key="1">
    <citation type="submission" date="2020-08" db="EMBL/GenBank/DDBJ databases">
        <title>Multicomponent nature underlies the extraordinary mechanical properties of spider dragline silk.</title>
        <authorList>
            <person name="Kono N."/>
            <person name="Nakamura H."/>
            <person name="Mori M."/>
            <person name="Yoshida Y."/>
            <person name="Ohtoshi R."/>
            <person name="Malay A.D."/>
            <person name="Moran D.A.P."/>
            <person name="Tomita M."/>
            <person name="Numata K."/>
            <person name="Arakawa K."/>
        </authorList>
    </citation>
    <scope>NUCLEOTIDE SEQUENCE</scope>
</reference>
<dbReference type="OrthoDB" id="186013at2759"/>
<keyword evidence="5" id="KW-0809">Transit peptide</keyword>
<dbReference type="InterPro" id="IPR013288">
    <property type="entry name" value="Cyt_c_oxidase_su4"/>
</dbReference>
<comment type="subcellular location">
    <subcellularLocation>
        <location evidence="1 10">Mitochondrion inner membrane</location>
        <topology evidence="1 10">Single-pass membrane protein</topology>
    </subcellularLocation>
</comment>
<keyword evidence="6 10" id="KW-1133">Transmembrane helix</keyword>
<sequence length="199" mass="22995">MIMFRSVLALFSIFGNFIMAGIICSVANKRILQMLKDPMMLKHIAAFHGRARIGNRDVVGFGMNGEYSYIDRVDYPMPAIRFRENTAESKALREKEKGDWKKLTLEEKKALYRHSFCLTFSEQRAPTGDWKYMIGGTLAFAGLVLWAFYLLKKFVYPPLPYSITPEHQAKMLDAMVALRVDPIDGLTSKYDYENKKWKD</sequence>
<dbReference type="GO" id="GO:0005743">
    <property type="term" value="C:mitochondrial inner membrane"/>
    <property type="evidence" value="ECO:0007669"/>
    <property type="project" value="UniProtKB-SubCell"/>
</dbReference>
<comment type="function">
    <text evidence="10">Component of the cytochrome c oxidase, the last enzyme in the mitochondrial electron transport chain which drives oxidative phosphorylation.</text>
</comment>
<keyword evidence="9 10" id="KW-0472">Membrane</keyword>
<evidence type="ECO:0000256" key="10">
    <source>
        <dbReference type="RuleBase" id="RU367145"/>
    </source>
</evidence>
<dbReference type="Pfam" id="PF02936">
    <property type="entry name" value="COX4"/>
    <property type="match status" value="1"/>
</dbReference>
<dbReference type="AlphaFoldDB" id="A0A8X6Y9W2"/>
<dbReference type="InterPro" id="IPR004203">
    <property type="entry name" value="Cyt_c_oxidase_su4_fam"/>
</dbReference>
<comment type="subunit">
    <text evidence="10">Component of the cytochrome c oxidase (complex IV, CIV), a multisubunit enzyme composed of 14 subunits.</text>
</comment>
<keyword evidence="4 10" id="KW-0999">Mitochondrion inner membrane</keyword>
<dbReference type="PRINTS" id="PR01873">
    <property type="entry name" value="CYTCOXIDASE4"/>
</dbReference>
<proteinExistence type="inferred from homology"/>
<evidence type="ECO:0000256" key="6">
    <source>
        <dbReference type="ARBA" id="ARBA00022989"/>
    </source>
</evidence>
<dbReference type="CDD" id="cd00922">
    <property type="entry name" value="Cyt_c_Oxidase_IV"/>
    <property type="match status" value="1"/>
</dbReference>
<evidence type="ECO:0000256" key="5">
    <source>
        <dbReference type="ARBA" id="ARBA00022946"/>
    </source>
</evidence>
<keyword evidence="3 10" id="KW-0812">Transmembrane</keyword>
<gene>
    <name evidence="11" type="primary">COX4I1</name>
    <name evidence="11" type="ORF">TNIN_302161</name>
</gene>
<organism evidence="11 12">
    <name type="scientific">Trichonephila inaurata madagascariensis</name>
    <dbReference type="NCBI Taxonomy" id="2747483"/>
    <lineage>
        <taxon>Eukaryota</taxon>
        <taxon>Metazoa</taxon>
        <taxon>Ecdysozoa</taxon>
        <taxon>Arthropoda</taxon>
        <taxon>Chelicerata</taxon>
        <taxon>Arachnida</taxon>
        <taxon>Araneae</taxon>
        <taxon>Araneomorphae</taxon>
        <taxon>Entelegynae</taxon>
        <taxon>Araneoidea</taxon>
        <taxon>Nephilidae</taxon>
        <taxon>Trichonephila</taxon>
        <taxon>Trichonephila inaurata</taxon>
    </lineage>
</organism>
<name>A0A8X6Y9W2_9ARAC</name>
<evidence type="ECO:0000256" key="9">
    <source>
        <dbReference type="ARBA" id="ARBA00023136"/>
    </source>
</evidence>
<evidence type="ECO:0000256" key="2">
    <source>
        <dbReference type="ARBA" id="ARBA00008135"/>
    </source>
</evidence>
<dbReference type="GO" id="GO:0016491">
    <property type="term" value="F:oxidoreductase activity"/>
    <property type="evidence" value="ECO:0007669"/>
    <property type="project" value="UniProtKB-KW"/>
</dbReference>
<evidence type="ECO:0000313" key="12">
    <source>
        <dbReference type="Proteomes" id="UP000886998"/>
    </source>
</evidence>
<dbReference type="GO" id="GO:0006123">
    <property type="term" value="P:mitochondrial electron transport, cytochrome c to oxygen"/>
    <property type="evidence" value="ECO:0007669"/>
    <property type="project" value="InterPro"/>
</dbReference>
<dbReference type="PANTHER" id="PTHR10707:SF10">
    <property type="entry name" value="CYTOCHROME C OXIDASE SUBUNIT 4"/>
    <property type="match status" value="1"/>
</dbReference>
<protein>
    <recommendedName>
        <fullName evidence="10">Cytochrome c oxidase subunit 4</fullName>
    </recommendedName>
</protein>
<dbReference type="Proteomes" id="UP000886998">
    <property type="component" value="Unassembled WGS sequence"/>
</dbReference>
<evidence type="ECO:0000256" key="7">
    <source>
        <dbReference type="ARBA" id="ARBA00023002"/>
    </source>
</evidence>
<evidence type="ECO:0000313" key="11">
    <source>
        <dbReference type="EMBL" id="GFY66990.1"/>
    </source>
</evidence>
<keyword evidence="12" id="KW-1185">Reference proteome</keyword>
<dbReference type="EMBL" id="BMAV01016312">
    <property type="protein sequence ID" value="GFY66990.1"/>
    <property type="molecule type" value="Genomic_DNA"/>
</dbReference>
<evidence type="ECO:0000256" key="1">
    <source>
        <dbReference type="ARBA" id="ARBA00004434"/>
    </source>
</evidence>
<dbReference type="Gene3D" id="1.10.442.10">
    <property type="entry name" value="Cytochrome c oxidase subunit IV"/>
    <property type="match status" value="1"/>
</dbReference>
<comment type="similarity">
    <text evidence="2 10">Belongs to the cytochrome c oxidase IV family.</text>
</comment>